<keyword evidence="6" id="KW-1185">Reference proteome</keyword>
<evidence type="ECO:0000313" key="7">
    <source>
        <dbReference type="WBParaSite" id="maker-E.canG7_contigs_7107-snap-gene-1.84-mRNA-1"/>
    </source>
</evidence>
<feature type="compositionally biased region" description="Low complexity" evidence="4">
    <location>
        <begin position="488"/>
        <end position="513"/>
    </location>
</feature>
<dbReference type="InterPro" id="IPR041489">
    <property type="entry name" value="PDZ_6"/>
</dbReference>
<dbReference type="SMART" id="SM00228">
    <property type="entry name" value="PDZ"/>
    <property type="match status" value="1"/>
</dbReference>
<accession>A0A915EVI4</accession>
<proteinExistence type="inferred from homology"/>
<dbReference type="InterPro" id="IPR001478">
    <property type="entry name" value="PDZ"/>
</dbReference>
<dbReference type="InterPro" id="IPR036034">
    <property type="entry name" value="PDZ_sf"/>
</dbReference>
<dbReference type="PRINTS" id="PR00834">
    <property type="entry name" value="PROTEASES2C"/>
</dbReference>
<dbReference type="InterPro" id="IPR009003">
    <property type="entry name" value="Peptidase_S1_PA"/>
</dbReference>
<dbReference type="SUPFAM" id="SSF50494">
    <property type="entry name" value="Trypsin-like serine proteases"/>
    <property type="match status" value="1"/>
</dbReference>
<dbReference type="PANTHER" id="PTHR22939:SF129">
    <property type="entry name" value="SERINE PROTEASE HTRA2, MITOCHONDRIAL"/>
    <property type="match status" value="1"/>
</dbReference>
<feature type="region of interest" description="Disordered" evidence="4">
    <location>
        <begin position="314"/>
        <end position="348"/>
    </location>
</feature>
<dbReference type="PROSITE" id="PS50106">
    <property type="entry name" value="PDZ"/>
    <property type="match status" value="1"/>
</dbReference>
<evidence type="ECO:0000256" key="2">
    <source>
        <dbReference type="ARBA" id="ARBA00022670"/>
    </source>
</evidence>
<keyword evidence="2" id="KW-0645">Protease</keyword>
<dbReference type="Gene3D" id="2.40.10.120">
    <property type="match status" value="1"/>
</dbReference>
<evidence type="ECO:0000256" key="1">
    <source>
        <dbReference type="ARBA" id="ARBA00010541"/>
    </source>
</evidence>
<keyword evidence="3" id="KW-0378">Hydrolase</keyword>
<feature type="compositionally biased region" description="Low complexity" evidence="4">
    <location>
        <begin position="742"/>
        <end position="760"/>
    </location>
</feature>
<evidence type="ECO:0000259" key="5">
    <source>
        <dbReference type="PROSITE" id="PS50106"/>
    </source>
</evidence>
<sequence>MCMLFNCYPSNTAAFLINKQMWRGIAATSQFHHDDAFRYHCSYRHSQHKRSKWNFLPCLALSVPLISAFTRQNDASEDDHDDASNKSSLGLFSTVICATDLSPERLAAIRSLNILSKVVEEVSPAVVSITAVGHLFQVHASTGSGFIVDNTGLVITNAHVVGYKQALKVSTPSGQEFGARVLALDVNSDLALIQILADTETLAKLPVLKLASGEQAIRPGDFVIALGSPLSLSNTVTAGVVSAVDRDLGNRTGLKYIQTDAIITFGNSGGPLVSLYGEAIGVNTMIADTGLSFAIPIDQVHRFLATAKEALAAEEEQRRQGRSRSASERSLSPSPQPRRSKSWQWFGSGNDETAMGRDAASVIVESGKRQTRYLGLVMRTLTPELVAELISLGHLRAGSGVDRAHCTGVYIQGVIRNSPAERADLRPGDVIIAINGTKIINANEVAEIIKEQESFSVTVLRNGEQLEIDDVKSEPRPCRGMSEQDCIDSWSSDGDSVSSDSFSSDSGTSSLSNNDDHQFSEHTNGAQYLNCTRFGVFHRRAGIFTREEVIEQAIDRWSAYIRLCGKAMTFLRETMVENYVREVVEAKAQLNFSGSVEAASAGVVNKATPPGDLSADSKHSTPSTNHRSAELRALRRFGRHSSRVENAKRAAAVSKFAIMSTQLAPWQRSGGGQQSCKYRDPTTTTWEHRCSRPCVPLLPYCAAHLVLSEDTPPPPQPFSAATASTSTTIPLRDTEAGGDGEGPSVSTSVSAPAAPSAPGKPQKPPSRKSTSTKARSTTDGVASFSDVQFPPQFLFRKCCGGPNNDCTEPVIAWTATTRCPQHADLESIFSMTVVKEEEAEEEETEAFSSHSQNDLQGLSSHPLLVEYLRKRRHNQAFH</sequence>
<dbReference type="Pfam" id="PF17820">
    <property type="entry name" value="PDZ_6"/>
    <property type="match status" value="1"/>
</dbReference>
<evidence type="ECO:0000256" key="3">
    <source>
        <dbReference type="ARBA" id="ARBA00022801"/>
    </source>
</evidence>
<dbReference type="Pfam" id="PF13365">
    <property type="entry name" value="Trypsin_2"/>
    <property type="match status" value="1"/>
</dbReference>
<feature type="compositionally biased region" description="Low complexity" evidence="4">
    <location>
        <begin position="718"/>
        <end position="728"/>
    </location>
</feature>
<feature type="domain" description="PDZ" evidence="5">
    <location>
        <begin position="361"/>
        <end position="451"/>
    </location>
</feature>
<dbReference type="GO" id="GO:0012501">
    <property type="term" value="P:programmed cell death"/>
    <property type="evidence" value="ECO:0007669"/>
    <property type="project" value="TreeGrafter"/>
</dbReference>
<dbReference type="GO" id="GO:0004252">
    <property type="term" value="F:serine-type endopeptidase activity"/>
    <property type="evidence" value="ECO:0007669"/>
    <property type="project" value="InterPro"/>
</dbReference>
<reference evidence="7" key="1">
    <citation type="submission" date="2022-11" db="UniProtKB">
        <authorList>
            <consortium name="WormBaseParasite"/>
        </authorList>
    </citation>
    <scope>IDENTIFICATION</scope>
</reference>
<evidence type="ECO:0000256" key="4">
    <source>
        <dbReference type="SAM" id="MobiDB-lite"/>
    </source>
</evidence>
<dbReference type="GO" id="GO:0006508">
    <property type="term" value="P:proteolysis"/>
    <property type="evidence" value="ECO:0007669"/>
    <property type="project" value="UniProtKB-KW"/>
</dbReference>
<dbReference type="WBParaSite" id="maker-E.canG7_contigs_7107-snap-gene-1.84-mRNA-1">
    <property type="protein sequence ID" value="maker-E.canG7_contigs_7107-snap-gene-1.84-mRNA-1"/>
    <property type="gene ID" value="EcG7_00594"/>
</dbReference>
<dbReference type="Gene3D" id="2.30.42.10">
    <property type="match status" value="1"/>
</dbReference>
<dbReference type="SUPFAM" id="SSF50156">
    <property type="entry name" value="PDZ domain-like"/>
    <property type="match status" value="1"/>
</dbReference>
<name>A0A915EVI4_9CEST</name>
<evidence type="ECO:0000313" key="6">
    <source>
        <dbReference type="Proteomes" id="UP000887562"/>
    </source>
</evidence>
<feature type="region of interest" description="Disordered" evidence="4">
    <location>
        <begin position="471"/>
        <end position="519"/>
    </location>
</feature>
<feature type="region of interest" description="Disordered" evidence="4">
    <location>
        <begin position="607"/>
        <end position="628"/>
    </location>
</feature>
<dbReference type="Proteomes" id="UP000887562">
    <property type="component" value="Unplaced"/>
</dbReference>
<feature type="compositionally biased region" description="Low complexity" evidence="4">
    <location>
        <begin position="767"/>
        <end position="778"/>
    </location>
</feature>
<organism evidence="6 7">
    <name type="scientific">Echinococcus canadensis</name>
    <dbReference type="NCBI Taxonomy" id="519352"/>
    <lineage>
        <taxon>Eukaryota</taxon>
        <taxon>Metazoa</taxon>
        <taxon>Spiralia</taxon>
        <taxon>Lophotrochozoa</taxon>
        <taxon>Platyhelminthes</taxon>
        <taxon>Cestoda</taxon>
        <taxon>Eucestoda</taxon>
        <taxon>Cyclophyllidea</taxon>
        <taxon>Taeniidae</taxon>
        <taxon>Echinococcus</taxon>
        <taxon>Echinococcus canadensis group</taxon>
    </lineage>
</organism>
<feature type="region of interest" description="Disordered" evidence="4">
    <location>
        <begin position="711"/>
        <end position="783"/>
    </location>
</feature>
<comment type="similarity">
    <text evidence="1">Belongs to the peptidase S1C family.</text>
</comment>
<dbReference type="GO" id="GO:0043065">
    <property type="term" value="P:positive regulation of apoptotic process"/>
    <property type="evidence" value="ECO:0007669"/>
    <property type="project" value="TreeGrafter"/>
</dbReference>
<protein>
    <submittedName>
        <fullName evidence="7">PDZ domain-containing protein</fullName>
    </submittedName>
</protein>
<dbReference type="PANTHER" id="PTHR22939">
    <property type="entry name" value="SERINE PROTEASE FAMILY S1C HTRA-RELATED"/>
    <property type="match status" value="1"/>
</dbReference>
<dbReference type="InterPro" id="IPR001940">
    <property type="entry name" value="Peptidase_S1C"/>
</dbReference>
<dbReference type="AlphaFoldDB" id="A0A915EVI4"/>